<keyword evidence="5" id="KW-0119">Carbohydrate metabolism</keyword>
<name>A0ABS4IKR6_9BACI</name>
<keyword evidence="4" id="KW-0460">Magnesium</keyword>
<dbReference type="PANTHER" id="PTHR31609:SF1">
    <property type="entry name" value="CARBOHYDRATE DEACETYLASE"/>
    <property type="match status" value="1"/>
</dbReference>
<evidence type="ECO:0000313" key="6">
    <source>
        <dbReference type="EMBL" id="MBP1971553.1"/>
    </source>
</evidence>
<accession>A0ABS4IKR6</accession>
<dbReference type="InterPro" id="IPR006879">
    <property type="entry name" value="YdjC-like"/>
</dbReference>
<evidence type="ECO:0000256" key="1">
    <source>
        <dbReference type="ARBA" id="ARBA00001946"/>
    </source>
</evidence>
<organism evidence="6 7">
    <name type="scientific">Virgibacillus natechei</name>
    <dbReference type="NCBI Taxonomy" id="1216297"/>
    <lineage>
        <taxon>Bacteria</taxon>
        <taxon>Bacillati</taxon>
        <taxon>Bacillota</taxon>
        <taxon>Bacilli</taxon>
        <taxon>Bacillales</taxon>
        <taxon>Bacillaceae</taxon>
        <taxon>Virgibacillus</taxon>
    </lineage>
</organism>
<keyword evidence="7" id="KW-1185">Reference proteome</keyword>
<keyword evidence="3 6" id="KW-0378">Hydrolase</keyword>
<evidence type="ECO:0000256" key="4">
    <source>
        <dbReference type="ARBA" id="ARBA00022842"/>
    </source>
</evidence>
<keyword evidence="2" id="KW-0479">Metal-binding</keyword>
<gene>
    <name evidence="6" type="ORF">J2Z83_003704</name>
</gene>
<dbReference type="PANTHER" id="PTHR31609">
    <property type="entry name" value="YDJC DEACETYLASE FAMILY MEMBER"/>
    <property type="match status" value="1"/>
</dbReference>
<evidence type="ECO:0000256" key="5">
    <source>
        <dbReference type="ARBA" id="ARBA00023277"/>
    </source>
</evidence>
<dbReference type="EMBL" id="JAGGKX010000028">
    <property type="protein sequence ID" value="MBP1971553.1"/>
    <property type="molecule type" value="Genomic_DNA"/>
</dbReference>
<evidence type="ECO:0000256" key="3">
    <source>
        <dbReference type="ARBA" id="ARBA00022801"/>
    </source>
</evidence>
<protein>
    <submittedName>
        <fullName evidence="6">Glycoside hydrolase/deacetylase ChbG (UPF0249 family)</fullName>
    </submittedName>
</protein>
<sequence>MNKSTTKVIINADDYGLTPGVSSGILYGHQKGIITSTTAMVNTEFAKQSVEDAMTEEYGNLGIGLHLVLDMGQSVSSSVNSLTDHRGFFLKGEELVQSATKRDVKIELEAQLDLLYKWGINVTHIDSHHHMHLHIPCALEAVGEVAEEYKLPIRSFSEQTIDNVLTTDYFNYDFYGSETIVNDHLIKTFSDVKPGVTEVMCHPGFLDAWLYRRSSYTDDRMNELEVLVNKRIINWFKNNSIEMIHYGDLE</sequence>
<dbReference type="Gene3D" id="3.20.20.370">
    <property type="entry name" value="Glycoside hydrolase/deacetylase"/>
    <property type="match status" value="1"/>
</dbReference>
<comment type="caution">
    <text evidence="6">The sequence shown here is derived from an EMBL/GenBank/DDBJ whole genome shotgun (WGS) entry which is preliminary data.</text>
</comment>
<dbReference type="RefSeq" id="WP_209464586.1">
    <property type="nucleotide sequence ID" value="NZ_CP110224.1"/>
</dbReference>
<reference evidence="6 7" key="1">
    <citation type="submission" date="2021-03" db="EMBL/GenBank/DDBJ databases">
        <title>Genomic Encyclopedia of Type Strains, Phase IV (KMG-IV): sequencing the most valuable type-strain genomes for metagenomic binning, comparative biology and taxonomic classification.</title>
        <authorList>
            <person name="Goeker M."/>
        </authorList>
    </citation>
    <scope>NUCLEOTIDE SEQUENCE [LARGE SCALE GENOMIC DNA]</scope>
    <source>
        <strain evidence="6 7">DSM 25609</strain>
    </source>
</reference>
<evidence type="ECO:0000313" key="7">
    <source>
        <dbReference type="Proteomes" id="UP001519345"/>
    </source>
</evidence>
<dbReference type="Proteomes" id="UP001519345">
    <property type="component" value="Unassembled WGS sequence"/>
</dbReference>
<dbReference type="SUPFAM" id="SSF88713">
    <property type="entry name" value="Glycoside hydrolase/deacetylase"/>
    <property type="match status" value="1"/>
</dbReference>
<proteinExistence type="predicted"/>
<dbReference type="Pfam" id="PF04794">
    <property type="entry name" value="YdjC"/>
    <property type="match status" value="1"/>
</dbReference>
<dbReference type="GO" id="GO:0016787">
    <property type="term" value="F:hydrolase activity"/>
    <property type="evidence" value="ECO:0007669"/>
    <property type="project" value="UniProtKB-KW"/>
</dbReference>
<comment type="cofactor">
    <cofactor evidence="1">
        <name>Mg(2+)</name>
        <dbReference type="ChEBI" id="CHEBI:18420"/>
    </cofactor>
</comment>
<dbReference type="InterPro" id="IPR011330">
    <property type="entry name" value="Glyco_hydro/deAcase_b/a-brl"/>
</dbReference>
<evidence type="ECO:0000256" key="2">
    <source>
        <dbReference type="ARBA" id="ARBA00022723"/>
    </source>
</evidence>